<dbReference type="GO" id="GO:0032259">
    <property type="term" value="P:methylation"/>
    <property type="evidence" value="ECO:0007669"/>
    <property type="project" value="UniProtKB-KW"/>
</dbReference>
<keyword evidence="3 10" id="KW-0489">Methyltransferase</keyword>
<dbReference type="GO" id="GO:0008168">
    <property type="term" value="F:methyltransferase activity"/>
    <property type="evidence" value="ECO:0007669"/>
    <property type="project" value="UniProtKB-KW"/>
</dbReference>
<dbReference type="Gene3D" id="3.40.50.150">
    <property type="entry name" value="Vaccinia Virus protein VP39"/>
    <property type="match status" value="1"/>
</dbReference>
<dbReference type="Proteomes" id="UP001260959">
    <property type="component" value="Unassembled WGS sequence"/>
</dbReference>
<keyword evidence="4" id="KW-0808">Transferase</keyword>
<evidence type="ECO:0000256" key="3">
    <source>
        <dbReference type="ARBA" id="ARBA00022603"/>
    </source>
</evidence>
<feature type="domain" description="DNA methylase adenine-specific" evidence="9">
    <location>
        <begin position="5"/>
        <end position="36"/>
    </location>
</feature>
<evidence type="ECO:0000256" key="4">
    <source>
        <dbReference type="ARBA" id="ARBA00022679"/>
    </source>
</evidence>
<feature type="coiled-coil region" evidence="8">
    <location>
        <begin position="33"/>
        <end position="67"/>
    </location>
</feature>
<evidence type="ECO:0000313" key="11">
    <source>
        <dbReference type="Proteomes" id="UP001260959"/>
    </source>
</evidence>
<comment type="caution">
    <text evidence="10">The sequence shown here is derived from an EMBL/GenBank/DDBJ whole genome shotgun (WGS) entry which is preliminary data.</text>
</comment>
<evidence type="ECO:0000256" key="2">
    <source>
        <dbReference type="ARBA" id="ARBA00011900"/>
    </source>
</evidence>
<dbReference type="PANTHER" id="PTHR42933">
    <property type="entry name" value="SLR6095 PROTEIN"/>
    <property type="match status" value="1"/>
</dbReference>
<evidence type="ECO:0000259" key="9">
    <source>
        <dbReference type="Pfam" id="PF02384"/>
    </source>
</evidence>
<keyword evidence="11" id="KW-1185">Reference proteome</keyword>
<reference evidence="10 11" key="1">
    <citation type="submission" date="2023-08" db="EMBL/GenBank/DDBJ databases">
        <authorList>
            <person name="Maltman C."/>
        </authorList>
    </citation>
    <scope>NUCLEOTIDE SEQUENCE [LARGE SCALE GENOMIC DNA]</scope>
    <source>
        <strain evidence="10 11">ES2</strain>
    </source>
</reference>
<dbReference type="InterPro" id="IPR051537">
    <property type="entry name" value="DNA_Adenine_Mtase"/>
</dbReference>
<evidence type="ECO:0000256" key="5">
    <source>
        <dbReference type="ARBA" id="ARBA00022691"/>
    </source>
</evidence>
<evidence type="ECO:0000256" key="8">
    <source>
        <dbReference type="SAM" id="Coils"/>
    </source>
</evidence>
<evidence type="ECO:0000256" key="7">
    <source>
        <dbReference type="ARBA" id="ARBA00047942"/>
    </source>
</evidence>
<comment type="similarity">
    <text evidence="1">Belongs to the N(4)/N(6)-methyltransferase family.</text>
</comment>
<keyword evidence="8" id="KW-0175">Coiled coil</keyword>
<name>A0ABU1E175_9FLAO</name>
<proteinExistence type="inferred from homology"/>
<dbReference type="RefSeq" id="WP_309521583.1">
    <property type="nucleotide sequence ID" value="NZ_JAVIXS010000002.1"/>
</dbReference>
<comment type="catalytic activity">
    <reaction evidence="7">
        <text>a 2'-deoxyadenosine in DNA + S-adenosyl-L-methionine = an N(6)-methyl-2'-deoxyadenosine in DNA + S-adenosyl-L-homocysteine + H(+)</text>
        <dbReference type="Rhea" id="RHEA:15197"/>
        <dbReference type="Rhea" id="RHEA-COMP:12418"/>
        <dbReference type="Rhea" id="RHEA-COMP:12419"/>
        <dbReference type="ChEBI" id="CHEBI:15378"/>
        <dbReference type="ChEBI" id="CHEBI:57856"/>
        <dbReference type="ChEBI" id="CHEBI:59789"/>
        <dbReference type="ChEBI" id="CHEBI:90615"/>
        <dbReference type="ChEBI" id="CHEBI:90616"/>
        <dbReference type="EC" id="2.1.1.72"/>
    </reaction>
</comment>
<accession>A0ABU1E175</accession>
<protein>
    <recommendedName>
        <fullName evidence="2">site-specific DNA-methyltransferase (adenine-specific)</fullName>
        <ecNumber evidence="2">2.1.1.72</ecNumber>
    </recommendedName>
</protein>
<dbReference type="PANTHER" id="PTHR42933:SF1">
    <property type="entry name" value="SITE-SPECIFIC DNA-METHYLTRANSFERASE (ADENINE-SPECIFIC)"/>
    <property type="match status" value="1"/>
</dbReference>
<evidence type="ECO:0000313" key="10">
    <source>
        <dbReference type="EMBL" id="MDR4951382.1"/>
    </source>
</evidence>
<keyword evidence="6" id="KW-0680">Restriction system</keyword>
<dbReference type="SUPFAM" id="SSF53335">
    <property type="entry name" value="S-adenosyl-L-methionine-dependent methyltransferases"/>
    <property type="match status" value="1"/>
</dbReference>
<dbReference type="Pfam" id="PF02384">
    <property type="entry name" value="N6_Mtase"/>
    <property type="match status" value="1"/>
</dbReference>
<keyword evidence="5" id="KW-0949">S-adenosyl-L-methionine</keyword>
<dbReference type="InterPro" id="IPR029063">
    <property type="entry name" value="SAM-dependent_MTases_sf"/>
</dbReference>
<feature type="non-terminal residue" evidence="10">
    <location>
        <position position="1"/>
    </location>
</feature>
<evidence type="ECO:0000256" key="1">
    <source>
        <dbReference type="ARBA" id="ARBA00006594"/>
    </source>
</evidence>
<gene>
    <name evidence="10" type="ORF">REB14_04180</name>
</gene>
<dbReference type="EMBL" id="JAVIXS010000002">
    <property type="protein sequence ID" value="MDR4951382.1"/>
    <property type="molecule type" value="Genomic_DNA"/>
</dbReference>
<organism evidence="10 11">
    <name type="scientific">Chryseobacterium metallicongregator</name>
    <dbReference type="NCBI Taxonomy" id="3073042"/>
    <lineage>
        <taxon>Bacteria</taxon>
        <taxon>Pseudomonadati</taxon>
        <taxon>Bacteroidota</taxon>
        <taxon>Flavobacteriia</taxon>
        <taxon>Flavobacteriales</taxon>
        <taxon>Weeksellaceae</taxon>
        <taxon>Chryseobacterium group</taxon>
        <taxon>Chryseobacterium</taxon>
    </lineage>
</organism>
<evidence type="ECO:0000256" key="6">
    <source>
        <dbReference type="ARBA" id="ARBA00022747"/>
    </source>
</evidence>
<dbReference type="InterPro" id="IPR003356">
    <property type="entry name" value="DNA_methylase_A-5"/>
</dbReference>
<dbReference type="EC" id="2.1.1.72" evidence="2"/>
<sequence length="72" mass="8356">RTVIEKFSHKATLQEVADNDYNLNIPRYVDSFEEEEEIDIQAVMAEIKQLEAKRSQLDAEIEVYLKELGLVS</sequence>